<organism evidence="2 3">
    <name type="scientific">Candidatus Falkowbacteria bacterium RIFCSPLOWO2_12_FULL_45_10</name>
    <dbReference type="NCBI Taxonomy" id="1797990"/>
    <lineage>
        <taxon>Bacteria</taxon>
        <taxon>Candidatus Falkowiibacteriota</taxon>
    </lineage>
</organism>
<dbReference type="EMBL" id="MFFX01000001">
    <property type="protein sequence ID" value="OGF19954.1"/>
    <property type="molecule type" value="Genomic_DNA"/>
</dbReference>
<proteinExistence type="predicted"/>
<evidence type="ECO:0000313" key="3">
    <source>
        <dbReference type="Proteomes" id="UP000178682"/>
    </source>
</evidence>
<feature type="domain" description="TraC-like" evidence="1">
    <location>
        <begin position="26"/>
        <end position="203"/>
    </location>
</feature>
<gene>
    <name evidence="2" type="ORF">A3G56_02390</name>
</gene>
<dbReference type="InterPro" id="IPR058596">
    <property type="entry name" value="TraC-like_dom"/>
</dbReference>
<reference evidence="2 3" key="1">
    <citation type="journal article" date="2016" name="Nat. Commun.">
        <title>Thousands of microbial genomes shed light on interconnected biogeochemical processes in an aquifer system.</title>
        <authorList>
            <person name="Anantharaman K."/>
            <person name="Brown C.T."/>
            <person name="Hug L.A."/>
            <person name="Sharon I."/>
            <person name="Castelle C.J."/>
            <person name="Probst A.J."/>
            <person name="Thomas B.C."/>
            <person name="Singh A."/>
            <person name="Wilkins M.J."/>
            <person name="Karaoz U."/>
            <person name="Brodie E.L."/>
            <person name="Williams K.H."/>
            <person name="Hubbard S.S."/>
            <person name="Banfield J.F."/>
        </authorList>
    </citation>
    <scope>NUCLEOTIDE SEQUENCE [LARGE SCALE GENOMIC DNA]</scope>
</reference>
<dbReference type="Proteomes" id="UP000178682">
    <property type="component" value="Unassembled WGS sequence"/>
</dbReference>
<accession>A0A1F5RZW3</accession>
<dbReference type="AlphaFoldDB" id="A0A1F5RZW3"/>
<evidence type="ECO:0000313" key="2">
    <source>
        <dbReference type="EMBL" id="OGF19954.1"/>
    </source>
</evidence>
<sequence>MKNKLATGKISSATQRYLDIAEIREDVVVMKDGTMRAVVLVSSLNFALKSEDEQNAIIAAYVSFLNNLEYPLQIVIQSREFKIDPYLAMLDQKQREQTNELLRMQTAEYLSYIKELISLGKIMNKRFYVVVIYDPLSNKQKSFFSRMLETFKPATLIRLKEEKFRRRRAELMARAETISGGLTSMGLQTAILDTQSVIELLYNTYNPDTSQNQALVEVEKLMGH</sequence>
<comment type="caution">
    <text evidence="2">The sequence shown here is derived from an EMBL/GenBank/DDBJ whole genome shotgun (WGS) entry which is preliminary data.</text>
</comment>
<evidence type="ECO:0000259" key="1">
    <source>
        <dbReference type="Pfam" id="PF26593"/>
    </source>
</evidence>
<dbReference type="Pfam" id="PF26593">
    <property type="entry name" value="TraC-like"/>
    <property type="match status" value="1"/>
</dbReference>
<name>A0A1F5RZW3_9BACT</name>
<protein>
    <recommendedName>
        <fullName evidence="1">TraC-like domain-containing protein</fullName>
    </recommendedName>
</protein>